<evidence type="ECO:0000256" key="1">
    <source>
        <dbReference type="SAM" id="MobiDB-lite"/>
    </source>
</evidence>
<evidence type="ECO:0000313" key="2">
    <source>
        <dbReference type="EMBL" id="AZQ61312.1"/>
    </source>
</evidence>
<sequence>MKNLLILLLASFSFFSCSDKKDPEPIVKEVVKTTKKDNSTDKVEVTKATKKSTSASTKTDTKKTTVPTPVPVPNTSSTKKKHTSSNGKVLFTESSFIITQNDVDKYFKIKKELENMINEYKIISTEFLASSTKTKALNQEVIQLKKNNAPISEINTKKAEVLTNHKNTLKIAIKKTNKEAEIRSKRIDLSELVKMFTITE</sequence>
<name>A0A3S9NZF2_9BACT</name>
<dbReference type="PROSITE" id="PS51257">
    <property type="entry name" value="PROKAR_LIPOPROTEIN"/>
    <property type="match status" value="1"/>
</dbReference>
<reference evidence="2 3" key="1">
    <citation type="submission" date="2018-12" db="EMBL/GenBank/DDBJ databases">
        <title>Flammeovirga pectinis sp. nov., isolated from the gut of the Korean scallop, Patinopecten yessoensis.</title>
        <authorList>
            <person name="Bae J.-W."/>
            <person name="Jeong Y.-S."/>
            <person name="Kang W."/>
        </authorList>
    </citation>
    <scope>NUCLEOTIDE SEQUENCE [LARGE SCALE GENOMIC DNA]</scope>
    <source>
        <strain evidence="2 3">L12M1</strain>
    </source>
</reference>
<dbReference type="OrthoDB" id="9830420at2"/>
<dbReference type="Proteomes" id="UP000267268">
    <property type="component" value="Chromosome 1"/>
</dbReference>
<proteinExistence type="predicted"/>
<accession>A0A3S9NZF2</accession>
<feature type="region of interest" description="Disordered" evidence="1">
    <location>
        <begin position="38"/>
        <end position="84"/>
    </location>
</feature>
<keyword evidence="3" id="KW-1185">Reference proteome</keyword>
<dbReference type="EMBL" id="CP034562">
    <property type="protein sequence ID" value="AZQ61312.1"/>
    <property type="molecule type" value="Genomic_DNA"/>
</dbReference>
<evidence type="ECO:0000313" key="3">
    <source>
        <dbReference type="Proteomes" id="UP000267268"/>
    </source>
</evidence>
<dbReference type="RefSeq" id="WP_126611663.1">
    <property type="nucleotide sequence ID" value="NZ_CP034562.1"/>
</dbReference>
<dbReference type="AlphaFoldDB" id="A0A3S9NZF2"/>
<gene>
    <name evidence="2" type="ORF">EI427_03460</name>
</gene>
<organism evidence="2 3">
    <name type="scientific">Flammeovirga pectinis</name>
    <dbReference type="NCBI Taxonomy" id="2494373"/>
    <lineage>
        <taxon>Bacteria</taxon>
        <taxon>Pseudomonadati</taxon>
        <taxon>Bacteroidota</taxon>
        <taxon>Cytophagia</taxon>
        <taxon>Cytophagales</taxon>
        <taxon>Flammeovirgaceae</taxon>
        <taxon>Flammeovirga</taxon>
    </lineage>
</organism>
<dbReference type="KEGG" id="fll:EI427_03460"/>
<protein>
    <submittedName>
        <fullName evidence="2">Uncharacterized protein</fullName>
    </submittedName>
</protein>
<feature type="compositionally biased region" description="Basic and acidic residues" evidence="1">
    <location>
        <begin position="38"/>
        <end position="47"/>
    </location>
</feature>